<name>A0AAN9IAC8_CROPI</name>
<dbReference type="AlphaFoldDB" id="A0AAN9IAC8"/>
<sequence length="69" mass="7504">MAALESVPSVRCVLSPVSHPCRAQGGWRSWMMSATSSASVWLAVTTVEELWDSVMGFWGDENGFGVQAR</sequence>
<evidence type="ECO:0000313" key="2">
    <source>
        <dbReference type="Proteomes" id="UP001372338"/>
    </source>
</evidence>
<dbReference type="EMBL" id="JAYWIO010000004">
    <property type="protein sequence ID" value="KAK7269695.1"/>
    <property type="molecule type" value="Genomic_DNA"/>
</dbReference>
<accession>A0AAN9IAC8</accession>
<reference evidence="1 2" key="1">
    <citation type="submission" date="2024-01" db="EMBL/GenBank/DDBJ databases">
        <title>The genomes of 5 underutilized Papilionoideae crops provide insights into root nodulation and disease resistanc.</title>
        <authorList>
            <person name="Yuan L."/>
        </authorList>
    </citation>
    <scope>NUCLEOTIDE SEQUENCE [LARGE SCALE GENOMIC DNA]</scope>
    <source>
        <strain evidence="1">ZHUSHIDOU_FW_LH</strain>
        <tissue evidence="1">Leaf</tissue>
    </source>
</reference>
<dbReference type="Proteomes" id="UP001372338">
    <property type="component" value="Unassembled WGS sequence"/>
</dbReference>
<gene>
    <name evidence="1" type="ORF">RIF29_22429</name>
</gene>
<comment type="caution">
    <text evidence="1">The sequence shown here is derived from an EMBL/GenBank/DDBJ whole genome shotgun (WGS) entry which is preliminary data.</text>
</comment>
<organism evidence="1 2">
    <name type="scientific">Crotalaria pallida</name>
    <name type="common">Smooth rattlebox</name>
    <name type="synonym">Crotalaria striata</name>
    <dbReference type="NCBI Taxonomy" id="3830"/>
    <lineage>
        <taxon>Eukaryota</taxon>
        <taxon>Viridiplantae</taxon>
        <taxon>Streptophyta</taxon>
        <taxon>Embryophyta</taxon>
        <taxon>Tracheophyta</taxon>
        <taxon>Spermatophyta</taxon>
        <taxon>Magnoliopsida</taxon>
        <taxon>eudicotyledons</taxon>
        <taxon>Gunneridae</taxon>
        <taxon>Pentapetalae</taxon>
        <taxon>rosids</taxon>
        <taxon>fabids</taxon>
        <taxon>Fabales</taxon>
        <taxon>Fabaceae</taxon>
        <taxon>Papilionoideae</taxon>
        <taxon>50 kb inversion clade</taxon>
        <taxon>genistoids sensu lato</taxon>
        <taxon>core genistoids</taxon>
        <taxon>Crotalarieae</taxon>
        <taxon>Crotalaria</taxon>
    </lineage>
</organism>
<keyword evidence="2" id="KW-1185">Reference proteome</keyword>
<protein>
    <submittedName>
        <fullName evidence="1">Uncharacterized protein</fullName>
    </submittedName>
</protein>
<proteinExistence type="predicted"/>
<evidence type="ECO:0000313" key="1">
    <source>
        <dbReference type="EMBL" id="KAK7269695.1"/>
    </source>
</evidence>